<dbReference type="Pfam" id="PF00026">
    <property type="entry name" value="Asp"/>
    <property type="match status" value="1"/>
</dbReference>
<feature type="domain" description="Peptidase A1" evidence="2">
    <location>
        <begin position="1"/>
        <end position="217"/>
    </location>
</feature>
<dbReference type="InterPro" id="IPR033121">
    <property type="entry name" value="PEPTIDASE_A1"/>
</dbReference>
<protein>
    <submittedName>
        <fullName evidence="4">Peptidase A1 domain-containing protein</fullName>
    </submittedName>
</protein>
<dbReference type="Proteomes" id="UP000887574">
    <property type="component" value="Unplaced"/>
</dbReference>
<dbReference type="WBParaSite" id="jg10857">
    <property type="protein sequence ID" value="jg10857"/>
    <property type="gene ID" value="jg10857"/>
</dbReference>
<organism evidence="3 4">
    <name type="scientific">Ditylenchus dipsaci</name>
    <dbReference type="NCBI Taxonomy" id="166011"/>
    <lineage>
        <taxon>Eukaryota</taxon>
        <taxon>Metazoa</taxon>
        <taxon>Ecdysozoa</taxon>
        <taxon>Nematoda</taxon>
        <taxon>Chromadorea</taxon>
        <taxon>Rhabditida</taxon>
        <taxon>Tylenchina</taxon>
        <taxon>Tylenchomorpha</taxon>
        <taxon>Sphaerularioidea</taxon>
        <taxon>Anguinidae</taxon>
        <taxon>Anguininae</taxon>
        <taxon>Ditylenchus</taxon>
    </lineage>
</organism>
<sequence length="221" mass="24715">MFGLHLSASRNNLTSAAEQIVGNLEKPVVTVWLTGQEADDGIGELKFGSEDRDYCEKNSGFVPILNADYRYSFSYQFHLSAASAIVDNLEVTVKLNSTVHLNPAEDYIYCSQDFQDIVINATTAVYNITAKYYQVDCDAVKTSRITLNIGGKGNTTNHTKKLVLTGADYIEYDQDHNTCYLTTRVSPFSSTPLFLGRSFFKNHCFTYNVNEKTIAFSGKKF</sequence>
<dbReference type="InterPro" id="IPR021109">
    <property type="entry name" value="Peptidase_aspartic_dom_sf"/>
</dbReference>
<evidence type="ECO:0000256" key="1">
    <source>
        <dbReference type="ARBA" id="ARBA00007447"/>
    </source>
</evidence>
<dbReference type="InterPro" id="IPR001461">
    <property type="entry name" value="Aspartic_peptidase_A1"/>
</dbReference>
<proteinExistence type="inferred from homology"/>
<comment type="similarity">
    <text evidence="1">Belongs to the peptidase A1 family.</text>
</comment>
<evidence type="ECO:0000313" key="3">
    <source>
        <dbReference type="Proteomes" id="UP000887574"/>
    </source>
</evidence>
<accession>A0A915CPW5</accession>
<dbReference type="GO" id="GO:0006508">
    <property type="term" value="P:proteolysis"/>
    <property type="evidence" value="ECO:0007669"/>
    <property type="project" value="InterPro"/>
</dbReference>
<keyword evidence="3" id="KW-1185">Reference proteome</keyword>
<dbReference type="PROSITE" id="PS51767">
    <property type="entry name" value="PEPTIDASE_A1"/>
    <property type="match status" value="1"/>
</dbReference>
<evidence type="ECO:0000313" key="4">
    <source>
        <dbReference type="WBParaSite" id="jg10857"/>
    </source>
</evidence>
<dbReference type="SUPFAM" id="SSF50630">
    <property type="entry name" value="Acid proteases"/>
    <property type="match status" value="1"/>
</dbReference>
<name>A0A915CPW5_9BILA</name>
<dbReference type="GO" id="GO:0004190">
    <property type="term" value="F:aspartic-type endopeptidase activity"/>
    <property type="evidence" value="ECO:0007669"/>
    <property type="project" value="InterPro"/>
</dbReference>
<dbReference type="PANTHER" id="PTHR47966">
    <property type="entry name" value="BETA-SITE APP-CLEAVING ENZYME, ISOFORM A-RELATED"/>
    <property type="match status" value="1"/>
</dbReference>
<dbReference type="PANTHER" id="PTHR47966:SF51">
    <property type="entry name" value="BETA-SITE APP-CLEAVING ENZYME, ISOFORM A-RELATED"/>
    <property type="match status" value="1"/>
</dbReference>
<dbReference type="Gene3D" id="2.40.70.10">
    <property type="entry name" value="Acid Proteases"/>
    <property type="match status" value="1"/>
</dbReference>
<dbReference type="AlphaFoldDB" id="A0A915CPW5"/>
<reference evidence="4" key="1">
    <citation type="submission" date="2022-11" db="UniProtKB">
        <authorList>
            <consortium name="WormBaseParasite"/>
        </authorList>
    </citation>
    <scope>IDENTIFICATION</scope>
</reference>
<evidence type="ECO:0000259" key="2">
    <source>
        <dbReference type="PROSITE" id="PS51767"/>
    </source>
</evidence>